<protein>
    <submittedName>
        <fullName evidence="2">RNase H family protein</fullName>
    </submittedName>
</protein>
<name>A0A9N7R6L9_STRHE</name>
<evidence type="ECO:0000313" key="3">
    <source>
        <dbReference type="Proteomes" id="UP001153555"/>
    </source>
</evidence>
<dbReference type="InterPro" id="IPR002156">
    <property type="entry name" value="RNaseH_domain"/>
</dbReference>
<dbReference type="InterPro" id="IPR041588">
    <property type="entry name" value="Integrase_H2C2"/>
</dbReference>
<dbReference type="AlphaFoldDB" id="A0A9N7R6L9"/>
<dbReference type="GO" id="GO:0004523">
    <property type="term" value="F:RNA-DNA hybrid ribonuclease activity"/>
    <property type="evidence" value="ECO:0007669"/>
    <property type="project" value="InterPro"/>
</dbReference>
<dbReference type="InterPro" id="IPR012337">
    <property type="entry name" value="RNaseH-like_sf"/>
</dbReference>
<accession>A0A9N7R6L9</accession>
<dbReference type="Pfam" id="PF13456">
    <property type="entry name" value="RVT_3"/>
    <property type="match status" value="1"/>
</dbReference>
<dbReference type="SUPFAM" id="SSF53098">
    <property type="entry name" value="Ribonuclease H-like"/>
    <property type="match status" value="2"/>
</dbReference>
<sequence>AGIVLANPENRLFCHSVKFLFPATNNEAEYEALLSVLDLAGSMNVKQLKVFSDSQLLVNQINGSYEVKEPRLTPYLALAKKKLSKFAAEVEHIPRTLNVQADALSRLASSTGMESMEYVQVGQQEQPSTCLSEVTVLDPATSQNSPTWMDPIIRYLETGALPANPKEARALRIRAARYTLDNGILFKRGYSTPLLKCVNESDSRYILEEFHEGVCGSHPGAQALSYKVLRQGYYWPTLKTDAAAWVRKCPKCQIFGPNIHRSPEELKSIYSTWPFAQWGIDLIGPLPTRKGGVRFAIVAVDYFTKWAEAEPLATITEQK</sequence>
<dbReference type="CDD" id="cd09279">
    <property type="entry name" value="RNase_HI_like"/>
    <property type="match status" value="1"/>
</dbReference>
<dbReference type="GO" id="GO:0003676">
    <property type="term" value="F:nucleic acid binding"/>
    <property type="evidence" value="ECO:0007669"/>
    <property type="project" value="InterPro"/>
</dbReference>
<feature type="non-terminal residue" evidence="2">
    <location>
        <position position="1"/>
    </location>
</feature>
<feature type="non-terminal residue" evidence="2">
    <location>
        <position position="319"/>
    </location>
</feature>
<dbReference type="PANTHER" id="PTHR48475:SF2">
    <property type="entry name" value="RIBONUCLEASE H"/>
    <property type="match status" value="1"/>
</dbReference>
<dbReference type="Proteomes" id="UP001153555">
    <property type="component" value="Unassembled WGS sequence"/>
</dbReference>
<dbReference type="Gene3D" id="1.10.340.70">
    <property type="match status" value="1"/>
</dbReference>
<feature type="domain" description="RNase H type-1" evidence="1">
    <location>
        <begin position="1"/>
        <end position="110"/>
    </location>
</feature>
<dbReference type="PROSITE" id="PS50879">
    <property type="entry name" value="RNASE_H_1"/>
    <property type="match status" value="1"/>
</dbReference>
<keyword evidence="3" id="KW-1185">Reference proteome</keyword>
<proteinExistence type="predicted"/>
<dbReference type="EMBL" id="CACSLK010015970">
    <property type="protein sequence ID" value="CAA0817430.1"/>
    <property type="molecule type" value="Genomic_DNA"/>
</dbReference>
<dbReference type="InterPro" id="IPR036397">
    <property type="entry name" value="RNaseH_sf"/>
</dbReference>
<reference evidence="2" key="1">
    <citation type="submission" date="2019-12" db="EMBL/GenBank/DDBJ databases">
        <authorList>
            <person name="Scholes J."/>
        </authorList>
    </citation>
    <scope>NUCLEOTIDE SEQUENCE</scope>
</reference>
<dbReference type="PANTHER" id="PTHR48475">
    <property type="entry name" value="RIBONUCLEASE H"/>
    <property type="match status" value="1"/>
</dbReference>
<dbReference type="OrthoDB" id="101614at2759"/>
<gene>
    <name evidence="2" type="ORF">SHERM_17007</name>
</gene>
<organism evidence="2 3">
    <name type="scientific">Striga hermonthica</name>
    <name type="common">Purple witchweed</name>
    <name type="synonym">Buchnera hermonthica</name>
    <dbReference type="NCBI Taxonomy" id="68872"/>
    <lineage>
        <taxon>Eukaryota</taxon>
        <taxon>Viridiplantae</taxon>
        <taxon>Streptophyta</taxon>
        <taxon>Embryophyta</taxon>
        <taxon>Tracheophyta</taxon>
        <taxon>Spermatophyta</taxon>
        <taxon>Magnoliopsida</taxon>
        <taxon>eudicotyledons</taxon>
        <taxon>Gunneridae</taxon>
        <taxon>Pentapetalae</taxon>
        <taxon>asterids</taxon>
        <taxon>lamiids</taxon>
        <taxon>Lamiales</taxon>
        <taxon>Orobanchaceae</taxon>
        <taxon>Buchnereae</taxon>
        <taxon>Striga</taxon>
    </lineage>
</organism>
<evidence type="ECO:0000259" key="1">
    <source>
        <dbReference type="PROSITE" id="PS50879"/>
    </source>
</evidence>
<evidence type="ECO:0000313" key="2">
    <source>
        <dbReference type="EMBL" id="CAA0817430.1"/>
    </source>
</evidence>
<comment type="caution">
    <text evidence="2">The sequence shown here is derived from an EMBL/GenBank/DDBJ whole genome shotgun (WGS) entry which is preliminary data.</text>
</comment>
<dbReference type="Pfam" id="PF17921">
    <property type="entry name" value="Integrase_H2C2"/>
    <property type="match status" value="1"/>
</dbReference>
<dbReference type="Gene3D" id="3.30.420.10">
    <property type="entry name" value="Ribonuclease H-like superfamily/Ribonuclease H"/>
    <property type="match status" value="2"/>
</dbReference>